<protein>
    <submittedName>
        <fullName evidence="1">Uncharacterized protein</fullName>
    </submittedName>
</protein>
<gene>
    <name evidence="1" type="ORF">EZS28_020108</name>
</gene>
<dbReference type="AlphaFoldDB" id="A0A5J4VPA2"/>
<accession>A0A5J4VPA2</accession>
<evidence type="ECO:0000313" key="2">
    <source>
        <dbReference type="Proteomes" id="UP000324800"/>
    </source>
</evidence>
<dbReference type="Proteomes" id="UP000324800">
    <property type="component" value="Unassembled WGS sequence"/>
</dbReference>
<dbReference type="EMBL" id="SNRW01005795">
    <property type="protein sequence ID" value="KAA6384364.1"/>
    <property type="molecule type" value="Genomic_DNA"/>
</dbReference>
<evidence type="ECO:0000313" key="1">
    <source>
        <dbReference type="EMBL" id="KAA6384364.1"/>
    </source>
</evidence>
<name>A0A5J4VPA2_9EUKA</name>
<sequence>MQTSNIPKASINIIVTMIRRRGQYKSSVARVNAPRPIQTPMHAIGKIAVKTLQTIEQQFSYQQSQSGQLHSGQ</sequence>
<reference evidence="1 2" key="1">
    <citation type="submission" date="2019-03" db="EMBL/GenBank/DDBJ databases">
        <title>Single cell metagenomics reveals metabolic interactions within the superorganism composed of flagellate Streblomastix strix and complex community of Bacteroidetes bacteria on its surface.</title>
        <authorList>
            <person name="Treitli S.C."/>
            <person name="Kolisko M."/>
            <person name="Husnik F."/>
            <person name="Keeling P."/>
            <person name="Hampl V."/>
        </authorList>
    </citation>
    <scope>NUCLEOTIDE SEQUENCE [LARGE SCALE GENOMIC DNA]</scope>
    <source>
        <strain evidence="1">ST1C</strain>
    </source>
</reference>
<organism evidence="1 2">
    <name type="scientific">Streblomastix strix</name>
    <dbReference type="NCBI Taxonomy" id="222440"/>
    <lineage>
        <taxon>Eukaryota</taxon>
        <taxon>Metamonada</taxon>
        <taxon>Preaxostyla</taxon>
        <taxon>Oxymonadida</taxon>
        <taxon>Streblomastigidae</taxon>
        <taxon>Streblomastix</taxon>
    </lineage>
</organism>
<comment type="caution">
    <text evidence="1">The sequence shown here is derived from an EMBL/GenBank/DDBJ whole genome shotgun (WGS) entry which is preliminary data.</text>
</comment>
<proteinExistence type="predicted"/>